<dbReference type="Pfam" id="PF00293">
    <property type="entry name" value="NUDIX"/>
    <property type="match status" value="1"/>
</dbReference>
<accession>A0A840N8L7</accession>
<reference evidence="6 7" key="1">
    <citation type="submission" date="2020-08" db="EMBL/GenBank/DDBJ databases">
        <title>Sequencing the genomes of 1000 actinobacteria strains.</title>
        <authorList>
            <person name="Klenk H.-P."/>
        </authorList>
    </citation>
    <scope>NUCLEOTIDE SEQUENCE [LARGE SCALE GENOMIC DNA]</scope>
    <source>
        <strain evidence="6 7">DSM 45582</strain>
    </source>
</reference>
<dbReference type="Gene3D" id="3.90.79.10">
    <property type="entry name" value="Nucleoside Triphosphate Pyrophosphohydrolase"/>
    <property type="match status" value="1"/>
</dbReference>
<evidence type="ECO:0000256" key="4">
    <source>
        <dbReference type="RuleBase" id="RU003476"/>
    </source>
</evidence>
<dbReference type="PANTHER" id="PTHR43046">
    <property type="entry name" value="GDP-MANNOSE MANNOSYL HYDROLASE"/>
    <property type="match status" value="1"/>
</dbReference>
<proteinExistence type="inferred from homology"/>
<dbReference type="EMBL" id="JACHIV010000001">
    <property type="protein sequence ID" value="MBB5068506.1"/>
    <property type="molecule type" value="Genomic_DNA"/>
</dbReference>
<evidence type="ECO:0000259" key="5">
    <source>
        <dbReference type="PROSITE" id="PS51462"/>
    </source>
</evidence>
<evidence type="ECO:0000256" key="1">
    <source>
        <dbReference type="ARBA" id="ARBA00001946"/>
    </source>
</evidence>
<dbReference type="RefSeq" id="WP_184478182.1">
    <property type="nucleotide sequence ID" value="NZ_JACHIV010000001.1"/>
</dbReference>
<keyword evidence="7" id="KW-1185">Reference proteome</keyword>
<organism evidence="6 7">
    <name type="scientific">Saccharopolyspora gloriosae</name>
    <dbReference type="NCBI Taxonomy" id="455344"/>
    <lineage>
        <taxon>Bacteria</taxon>
        <taxon>Bacillati</taxon>
        <taxon>Actinomycetota</taxon>
        <taxon>Actinomycetes</taxon>
        <taxon>Pseudonocardiales</taxon>
        <taxon>Pseudonocardiaceae</taxon>
        <taxon>Saccharopolyspora</taxon>
    </lineage>
</organism>
<feature type="domain" description="Nudix hydrolase" evidence="5">
    <location>
        <begin position="3"/>
        <end position="133"/>
    </location>
</feature>
<protein>
    <submittedName>
        <fullName evidence="6">8-oxo-dGTP pyrophosphatase MutT (NUDIX family)</fullName>
    </submittedName>
</protein>
<dbReference type="InterPro" id="IPR020476">
    <property type="entry name" value="Nudix_hydrolase"/>
</dbReference>
<keyword evidence="3 4" id="KW-0378">Hydrolase</keyword>
<name>A0A840N8L7_9PSEU</name>
<evidence type="ECO:0000313" key="6">
    <source>
        <dbReference type="EMBL" id="MBB5068506.1"/>
    </source>
</evidence>
<dbReference type="Proteomes" id="UP000580474">
    <property type="component" value="Unassembled WGS sequence"/>
</dbReference>
<comment type="caution">
    <text evidence="6">The sequence shown here is derived from an EMBL/GenBank/DDBJ whole genome shotgun (WGS) entry which is preliminary data.</text>
</comment>
<dbReference type="SUPFAM" id="SSF55811">
    <property type="entry name" value="Nudix"/>
    <property type="match status" value="1"/>
</dbReference>
<dbReference type="PRINTS" id="PR00502">
    <property type="entry name" value="NUDIXFAMILY"/>
</dbReference>
<dbReference type="InterPro" id="IPR015797">
    <property type="entry name" value="NUDIX_hydrolase-like_dom_sf"/>
</dbReference>
<evidence type="ECO:0000256" key="2">
    <source>
        <dbReference type="ARBA" id="ARBA00005582"/>
    </source>
</evidence>
<evidence type="ECO:0000256" key="3">
    <source>
        <dbReference type="ARBA" id="ARBA00022801"/>
    </source>
</evidence>
<dbReference type="GO" id="GO:0016787">
    <property type="term" value="F:hydrolase activity"/>
    <property type="evidence" value="ECO:0007669"/>
    <property type="project" value="UniProtKB-KW"/>
</dbReference>
<gene>
    <name evidence="6" type="ORF">BJ969_001594</name>
</gene>
<dbReference type="InterPro" id="IPR000086">
    <property type="entry name" value="NUDIX_hydrolase_dom"/>
</dbReference>
<dbReference type="CDD" id="cd04683">
    <property type="entry name" value="NUDIX_Hydrolase"/>
    <property type="match status" value="1"/>
</dbReference>
<dbReference type="InterPro" id="IPR020084">
    <property type="entry name" value="NUDIX_hydrolase_CS"/>
</dbReference>
<evidence type="ECO:0000313" key="7">
    <source>
        <dbReference type="Proteomes" id="UP000580474"/>
    </source>
</evidence>
<dbReference type="PROSITE" id="PS00893">
    <property type="entry name" value="NUDIX_BOX"/>
    <property type="match status" value="1"/>
</dbReference>
<comment type="similarity">
    <text evidence="2 4">Belongs to the Nudix hydrolase family.</text>
</comment>
<comment type="cofactor">
    <cofactor evidence="1">
        <name>Mg(2+)</name>
        <dbReference type="ChEBI" id="CHEBI:18420"/>
    </cofactor>
</comment>
<sequence>MPDRHLVDAHVLLVREDQVLLSKRRGDAFDGCWHLPAGKVDAGEDVLSAAAREAWEEVGVRIDPADLAHVHTVHITGSGQEPRFGLFFRAARWDGEPSNREPAKCHGLDWFPVDALPEPMIGYAALGIRALRTGVPFSIHGWS</sequence>
<dbReference type="PROSITE" id="PS51462">
    <property type="entry name" value="NUDIX"/>
    <property type="match status" value="1"/>
</dbReference>
<dbReference type="AlphaFoldDB" id="A0A840N8L7"/>
<dbReference type="PANTHER" id="PTHR43046:SF16">
    <property type="entry name" value="ADP-RIBOSE PYROPHOSPHATASE YJHB-RELATED"/>
    <property type="match status" value="1"/>
</dbReference>